<feature type="domain" description="CYTH" evidence="2">
    <location>
        <begin position="3"/>
        <end position="151"/>
    </location>
</feature>
<dbReference type="PANTHER" id="PTHR40114">
    <property type="entry name" value="SLR0698 PROTEIN"/>
    <property type="match status" value="1"/>
</dbReference>
<dbReference type="Pfam" id="PF01928">
    <property type="entry name" value="CYTH"/>
    <property type="match status" value="1"/>
</dbReference>
<protein>
    <recommendedName>
        <fullName evidence="2">CYTH domain-containing protein</fullName>
    </recommendedName>
</protein>
<dbReference type="PIRSF" id="PIRSF016487">
    <property type="entry name" value="CYTH_UCP016487"/>
    <property type="match status" value="1"/>
</dbReference>
<dbReference type="SUPFAM" id="SSF55154">
    <property type="entry name" value="CYTH-like phosphatases"/>
    <property type="match status" value="1"/>
</dbReference>
<proteinExistence type="predicted"/>
<evidence type="ECO:0000259" key="2">
    <source>
        <dbReference type="PROSITE" id="PS51707"/>
    </source>
</evidence>
<gene>
    <name evidence="3" type="ORF">HMPREF9135_0504</name>
</gene>
<dbReference type="AlphaFoldDB" id="U2QFP2"/>
<evidence type="ECO:0000313" key="3">
    <source>
        <dbReference type="EMBL" id="ERK40138.1"/>
    </source>
</evidence>
<keyword evidence="4" id="KW-1185">Reference proteome</keyword>
<reference evidence="3 4" key="1">
    <citation type="submission" date="2013-08" db="EMBL/GenBank/DDBJ databases">
        <authorList>
            <person name="Durkin A.S."/>
            <person name="Haft D.R."/>
            <person name="McCorrison J."/>
            <person name="Torralba M."/>
            <person name="Gillis M."/>
            <person name="Haft D.H."/>
            <person name="Methe B."/>
            <person name="Sutton G."/>
            <person name="Nelson K.E."/>
        </authorList>
    </citation>
    <scope>NUCLEOTIDE SEQUENCE [LARGE SCALE GENOMIC DNA]</scope>
    <source>
        <strain evidence="3 4">F0067</strain>
    </source>
</reference>
<dbReference type="PATRIC" id="fig|1115809.3.peg.323"/>
<dbReference type="SMART" id="SM01118">
    <property type="entry name" value="CYTH"/>
    <property type="match status" value="1"/>
</dbReference>
<comment type="caution">
    <text evidence="3">The sequence shown here is derived from an EMBL/GenBank/DDBJ whole genome shotgun (WGS) entry which is preliminary data.</text>
</comment>
<dbReference type="EMBL" id="AWEY01000007">
    <property type="protein sequence ID" value="ERK40138.1"/>
    <property type="molecule type" value="Genomic_DNA"/>
</dbReference>
<dbReference type="PANTHER" id="PTHR40114:SF1">
    <property type="entry name" value="SLR0698 PROTEIN"/>
    <property type="match status" value="1"/>
</dbReference>
<dbReference type="Gene3D" id="2.40.320.10">
    <property type="entry name" value="Hypothetical Protein Pfu-838710-001"/>
    <property type="match status" value="1"/>
</dbReference>
<dbReference type="InterPro" id="IPR012042">
    <property type="entry name" value="NeuTTM/CthTTM-like"/>
</dbReference>
<dbReference type="InterPro" id="IPR033469">
    <property type="entry name" value="CYTH-like_dom_sf"/>
</dbReference>
<dbReference type="PROSITE" id="PS51707">
    <property type="entry name" value="CYTH"/>
    <property type="match status" value="1"/>
</dbReference>
<evidence type="ECO:0000313" key="4">
    <source>
        <dbReference type="Proteomes" id="UP000016648"/>
    </source>
</evidence>
<sequence>MSGLEIERKFLVKKGDTFKRVAFSDSHIRQGYIPADGATVRVRTRDDSAWLTIKSHAGDDGLTRYEFEKEITQEEAAELLKLCKGGVIDKRRYLVSCGDHVFEVDEFFGDNSGLVMAEVELRDADEPFEKPDFIGREVTGDRRFYNSNLLTHPYRLWCDDLEADDGLENEK</sequence>
<accession>U2QFP2</accession>
<dbReference type="RefSeq" id="WP_021588636.1">
    <property type="nucleotide sequence ID" value="NZ_AWEY01000007.1"/>
</dbReference>
<evidence type="ECO:0000256" key="1">
    <source>
        <dbReference type="PIRSR" id="PIRSR016487-1"/>
    </source>
</evidence>
<dbReference type="CDD" id="cd07891">
    <property type="entry name" value="CYTH-like_CthTTM-like_1"/>
    <property type="match status" value="1"/>
</dbReference>
<organism evidence="3 4">
    <name type="scientific">Segatella baroniae F0067</name>
    <dbReference type="NCBI Taxonomy" id="1115809"/>
    <lineage>
        <taxon>Bacteria</taxon>
        <taxon>Pseudomonadati</taxon>
        <taxon>Bacteroidota</taxon>
        <taxon>Bacteroidia</taxon>
        <taxon>Bacteroidales</taxon>
        <taxon>Prevotellaceae</taxon>
        <taxon>Segatella</taxon>
    </lineage>
</organism>
<dbReference type="Proteomes" id="UP000016648">
    <property type="component" value="Unassembled WGS sequence"/>
</dbReference>
<feature type="active site" description="Proton acceptor" evidence="1">
    <location>
        <position position="32"/>
    </location>
</feature>
<dbReference type="InterPro" id="IPR023577">
    <property type="entry name" value="CYTH_domain"/>
</dbReference>
<name>U2QFP2_9BACT</name>